<protein>
    <submittedName>
        <fullName evidence="1">Uncharacterized protein</fullName>
    </submittedName>
</protein>
<dbReference type="Gene3D" id="1.10.760.10">
    <property type="entry name" value="Cytochrome c-like domain"/>
    <property type="match status" value="1"/>
</dbReference>
<gene>
    <name evidence="1" type="ORF">IDJ75_07060</name>
</gene>
<dbReference type="InterPro" id="IPR036909">
    <property type="entry name" value="Cyt_c-like_dom_sf"/>
</dbReference>
<dbReference type="Proteomes" id="UP000618754">
    <property type="component" value="Unassembled WGS sequence"/>
</dbReference>
<keyword evidence="2" id="KW-1185">Reference proteome</keyword>
<evidence type="ECO:0000313" key="1">
    <source>
        <dbReference type="EMBL" id="MBD1385033.1"/>
    </source>
</evidence>
<name>A0ABR7X361_9SPHI</name>
<accession>A0ABR7X361</accession>
<sequence>MRLQPIEPNLPLPNWPKWNKEIASVLTYVRNNFGNTSSLITEAEVRA</sequence>
<dbReference type="EMBL" id="JACWMW010000002">
    <property type="protein sequence ID" value="MBD1385033.1"/>
    <property type="molecule type" value="Genomic_DNA"/>
</dbReference>
<reference evidence="1 2" key="1">
    <citation type="submission" date="2020-09" db="EMBL/GenBank/DDBJ databases">
        <title>Novel species of Mucilaginibacter isolated from a glacier on the Tibetan Plateau.</title>
        <authorList>
            <person name="Liu Q."/>
            <person name="Xin Y.-H."/>
        </authorList>
    </citation>
    <scope>NUCLEOTIDE SEQUENCE [LARGE SCALE GENOMIC DNA]</scope>
    <source>
        <strain evidence="1 2">CGMCC 1.13878</strain>
    </source>
</reference>
<evidence type="ECO:0000313" key="2">
    <source>
        <dbReference type="Proteomes" id="UP000618754"/>
    </source>
</evidence>
<organism evidence="1 2">
    <name type="scientific">Mucilaginibacter rigui</name>
    <dbReference type="NCBI Taxonomy" id="534635"/>
    <lineage>
        <taxon>Bacteria</taxon>
        <taxon>Pseudomonadati</taxon>
        <taxon>Bacteroidota</taxon>
        <taxon>Sphingobacteriia</taxon>
        <taxon>Sphingobacteriales</taxon>
        <taxon>Sphingobacteriaceae</taxon>
        <taxon>Mucilaginibacter</taxon>
    </lineage>
</organism>
<comment type="caution">
    <text evidence="1">The sequence shown here is derived from an EMBL/GenBank/DDBJ whole genome shotgun (WGS) entry which is preliminary data.</text>
</comment>
<proteinExistence type="predicted"/>
<dbReference type="RefSeq" id="WP_191174932.1">
    <property type="nucleotide sequence ID" value="NZ_JACWMW010000002.1"/>
</dbReference>